<accession>A0AAD9IU92</accession>
<comment type="similarity">
    <text evidence="2">Belongs to the actin family.</text>
</comment>
<dbReference type="Pfam" id="PF00022">
    <property type="entry name" value="Actin"/>
    <property type="match status" value="1"/>
</dbReference>
<comment type="function">
    <text evidence="1">Actins are highly conserved proteins that are involved in various types of cell motility and are ubiquitously expressed in all eukaryotic cells.</text>
</comment>
<dbReference type="InterPro" id="IPR043129">
    <property type="entry name" value="ATPase_NBD"/>
</dbReference>
<sequence length="426" mass="47808">MPMFDTLAYGGEKTPVVFDIGTAYTKCGFSSECSPRKIVPSTVKKAKTGELVNIYDISDREELYRLLIDFVHLLYFRHVLVPKERRVVIVESVFTPTMFRETLAGVLFKHYEVPSVVFVPAHLMALFTLGIPSGLVMDCGYKQTIVLPVYEGIPVLKACQALPFASKAVHNYLDAQLREHGIVRDSQGEEKPLSSVKDIVDENILEDIKVRCCFVTKLDRAQQIHAVSAGIKDAELPAPPPDVQYPLDGANTLTIPGKIREHTFEILFERDSEEQSVSTLLLDAIIQCPIDIRKTLAENIILIGGTCMSVGFQHRILTELYSLLNSPRYKNRLALKSFKFHHPPSKRNCVAWLGGAIFGIQEILSTRSISRDQYTKNHCMLPDWCSLYDYEESDNHSAILLKKEASKEVLPSVSKSPRSPVVAKKV</sequence>
<comment type="caution">
    <text evidence="3">The sequence shown here is derived from an EMBL/GenBank/DDBJ whole genome shotgun (WGS) entry which is preliminary data.</text>
</comment>
<gene>
    <name evidence="3" type="ORF">LSH36_1198g00002</name>
</gene>
<evidence type="ECO:0000256" key="2">
    <source>
        <dbReference type="RuleBase" id="RU000487"/>
    </source>
</evidence>
<protein>
    <recommendedName>
        <fullName evidence="5">Actin-related protein 10</fullName>
    </recommendedName>
</protein>
<evidence type="ECO:0000256" key="1">
    <source>
        <dbReference type="ARBA" id="ARBA00003520"/>
    </source>
</evidence>
<evidence type="ECO:0008006" key="5">
    <source>
        <dbReference type="Google" id="ProtNLM"/>
    </source>
</evidence>
<dbReference type="SMART" id="SM00268">
    <property type="entry name" value="ACTIN"/>
    <property type="match status" value="1"/>
</dbReference>
<evidence type="ECO:0000313" key="3">
    <source>
        <dbReference type="EMBL" id="KAK2140954.1"/>
    </source>
</evidence>
<dbReference type="SUPFAM" id="SSF53067">
    <property type="entry name" value="Actin-like ATPase domain"/>
    <property type="match status" value="2"/>
</dbReference>
<dbReference type="Gene3D" id="3.30.420.40">
    <property type="match status" value="2"/>
</dbReference>
<proteinExistence type="inferred from homology"/>
<dbReference type="Proteomes" id="UP001208570">
    <property type="component" value="Unassembled WGS sequence"/>
</dbReference>
<dbReference type="EMBL" id="JAODUP010001198">
    <property type="protein sequence ID" value="KAK2140954.1"/>
    <property type="molecule type" value="Genomic_DNA"/>
</dbReference>
<name>A0AAD9IU92_9ANNE</name>
<dbReference type="CDD" id="cd10207">
    <property type="entry name" value="ASKHA_NBD_Arp10"/>
    <property type="match status" value="1"/>
</dbReference>
<dbReference type="Gene3D" id="3.90.640.10">
    <property type="entry name" value="Actin, Chain A, domain 4"/>
    <property type="match status" value="1"/>
</dbReference>
<dbReference type="PANTHER" id="PTHR11937">
    <property type="entry name" value="ACTIN"/>
    <property type="match status" value="1"/>
</dbReference>
<dbReference type="InterPro" id="IPR004000">
    <property type="entry name" value="Actin"/>
</dbReference>
<organism evidence="3 4">
    <name type="scientific">Paralvinella palmiformis</name>
    <dbReference type="NCBI Taxonomy" id="53620"/>
    <lineage>
        <taxon>Eukaryota</taxon>
        <taxon>Metazoa</taxon>
        <taxon>Spiralia</taxon>
        <taxon>Lophotrochozoa</taxon>
        <taxon>Annelida</taxon>
        <taxon>Polychaeta</taxon>
        <taxon>Sedentaria</taxon>
        <taxon>Canalipalpata</taxon>
        <taxon>Terebellida</taxon>
        <taxon>Terebelliformia</taxon>
        <taxon>Alvinellidae</taxon>
        <taxon>Paralvinella</taxon>
    </lineage>
</organism>
<evidence type="ECO:0000313" key="4">
    <source>
        <dbReference type="Proteomes" id="UP001208570"/>
    </source>
</evidence>
<reference evidence="3" key="1">
    <citation type="journal article" date="2023" name="Mol. Biol. Evol.">
        <title>Third-Generation Sequencing Reveals the Adaptive Role of the Epigenome in Three Deep-Sea Polychaetes.</title>
        <authorList>
            <person name="Perez M."/>
            <person name="Aroh O."/>
            <person name="Sun Y."/>
            <person name="Lan Y."/>
            <person name="Juniper S.K."/>
            <person name="Young C.R."/>
            <person name="Angers B."/>
            <person name="Qian P.Y."/>
        </authorList>
    </citation>
    <scope>NUCLEOTIDE SEQUENCE</scope>
    <source>
        <strain evidence="3">P08H-3</strain>
    </source>
</reference>
<keyword evidence="4" id="KW-1185">Reference proteome</keyword>
<dbReference type="AlphaFoldDB" id="A0AAD9IU92"/>